<dbReference type="PANTHER" id="PTHR43105">
    <property type="entry name" value="RESPIRATORY NITRATE REDUCTASE"/>
    <property type="match status" value="1"/>
</dbReference>
<dbReference type="Gene3D" id="2.20.25.90">
    <property type="entry name" value="ADC-like domains"/>
    <property type="match status" value="1"/>
</dbReference>
<dbReference type="InterPro" id="IPR010228">
    <property type="entry name" value="NADH_UbQ_OxRdtase_Gsu"/>
</dbReference>
<dbReference type="Proteomes" id="UP000192906">
    <property type="component" value="Unassembled WGS sequence"/>
</dbReference>
<dbReference type="SUPFAM" id="SSF53706">
    <property type="entry name" value="Formate dehydrogenase/DMSO reductase, domains 1-3"/>
    <property type="match status" value="1"/>
</dbReference>
<dbReference type="GO" id="GO:0046872">
    <property type="term" value="F:metal ion binding"/>
    <property type="evidence" value="ECO:0007669"/>
    <property type="project" value="UniProtKB-UniRule"/>
</dbReference>
<dbReference type="OrthoDB" id="9816402at2"/>
<protein>
    <recommendedName>
        <fullName evidence="14">NADH-quinone oxidoreductase</fullName>
        <ecNumber evidence="14">7.1.1.-</ecNumber>
    </recommendedName>
</protein>
<keyword evidence="8 14" id="KW-1278">Translocase</keyword>
<dbReference type="Gene3D" id="3.40.228.10">
    <property type="entry name" value="Dimethylsulfoxide Reductase, domain 2"/>
    <property type="match status" value="1"/>
</dbReference>
<evidence type="ECO:0000256" key="6">
    <source>
        <dbReference type="ARBA" id="ARBA00022719"/>
    </source>
</evidence>
<feature type="domain" description="4Fe-4S Mo/W bis-MGD-type" evidence="17">
    <location>
        <begin position="217"/>
        <end position="273"/>
    </location>
</feature>
<evidence type="ECO:0000256" key="8">
    <source>
        <dbReference type="ARBA" id="ARBA00022967"/>
    </source>
</evidence>
<feature type="domain" description="4Fe-4S His(Cys)3-ligated-type" evidence="18">
    <location>
        <begin position="80"/>
        <end position="119"/>
    </location>
</feature>
<dbReference type="SMART" id="SM00926">
    <property type="entry name" value="Molybdop_Fe4S4"/>
    <property type="match status" value="1"/>
</dbReference>
<dbReference type="InterPro" id="IPR001041">
    <property type="entry name" value="2Fe-2S_ferredoxin-type"/>
</dbReference>
<dbReference type="GO" id="GO:0003954">
    <property type="term" value="F:NADH dehydrogenase activity"/>
    <property type="evidence" value="ECO:0007669"/>
    <property type="project" value="TreeGrafter"/>
</dbReference>
<comment type="similarity">
    <text evidence="3 14">Belongs to the complex I 75 kDa subunit family.</text>
</comment>
<evidence type="ECO:0000259" key="17">
    <source>
        <dbReference type="PROSITE" id="PS51669"/>
    </source>
</evidence>
<evidence type="ECO:0000256" key="9">
    <source>
        <dbReference type="ARBA" id="ARBA00023004"/>
    </source>
</evidence>
<dbReference type="PROSITE" id="PS00641">
    <property type="entry name" value="COMPLEX1_75K_1"/>
    <property type="match status" value="1"/>
</dbReference>
<dbReference type="RefSeq" id="WP_085101373.1">
    <property type="nucleotide sequence ID" value="NZ_FWZU01000003.1"/>
</dbReference>
<dbReference type="Pfam" id="PF22117">
    <property type="entry name" value="Fer4_Nqo3"/>
    <property type="match status" value="1"/>
</dbReference>
<gene>
    <name evidence="19" type="ORF">SAMN06295933_1767</name>
</gene>
<dbReference type="Gene3D" id="3.10.20.740">
    <property type="match status" value="1"/>
</dbReference>
<dbReference type="GO" id="GO:0008137">
    <property type="term" value="F:NADH dehydrogenase (ubiquinone) activity"/>
    <property type="evidence" value="ECO:0007669"/>
    <property type="project" value="UniProtKB-UniRule"/>
</dbReference>
<comment type="cofactor">
    <cofactor evidence="1 14">
        <name>[4Fe-4S] cluster</name>
        <dbReference type="ChEBI" id="CHEBI:49883"/>
    </cofactor>
</comment>
<dbReference type="GO" id="GO:0051539">
    <property type="term" value="F:4 iron, 4 sulfur cluster binding"/>
    <property type="evidence" value="ECO:0007669"/>
    <property type="project" value="UniProtKB-KW"/>
</dbReference>
<keyword evidence="12" id="KW-0472">Membrane</keyword>
<dbReference type="InterPro" id="IPR054351">
    <property type="entry name" value="NADH_UbQ_OxRdtase_ferredoxin"/>
</dbReference>
<name>A0A1X7DDK5_9BACT</name>
<dbReference type="InterPro" id="IPR019574">
    <property type="entry name" value="NADH_UbQ_OxRdtase_Gsu_4Fe4S-bd"/>
</dbReference>
<dbReference type="STRING" id="1519643.SAMN06295933_1767"/>
<dbReference type="InterPro" id="IPR036010">
    <property type="entry name" value="2Fe-2S_ferredoxin-like_sf"/>
</dbReference>
<keyword evidence="6 14" id="KW-0874">Quinone</keyword>
<dbReference type="Gene3D" id="3.40.50.740">
    <property type="match status" value="2"/>
</dbReference>
<comment type="catalytic activity">
    <reaction evidence="13 14">
        <text>a quinone + NADH + 5 H(+)(in) = a quinol + NAD(+) + 4 H(+)(out)</text>
        <dbReference type="Rhea" id="RHEA:57888"/>
        <dbReference type="ChEBI" id="CHEBI:15378"/>
        <dbReference type="ChEBI" id="CHEBI:24646"/>
        <dbReference type="ChEBI" id="CHEBI:57540"/>
        <dbReference type="ChEBI" id="CHEBI:57945"/>
        <dbReference type="ChEBI" id="CHEBI:132124"/>
    </reaction>
</comment>
<dbReference type="PROSITE" id="PS00643">
    <property type="entry name" value="COMPLEX1_75K_3"/>
    <property type="match status" value="1"/>
</dbReference>
<dbReference type="GO" id="GO:0048038">
    <property type="term" value="F:quinone binding"/>
    <property type="evidence" value="ECO:0007669"/>
    <property type="project" value="UniProtKB-UniRule"/>
</dbReference>
<proteinExistence type="inferred from homology"/>
<comment type="function">
    <text evidence="14">NDH-1 shuttles electrons from NADH, via FMN and iron-sulfur (Fe-S) centers, to quinones in the respiratory chain. Couples the redox reaction to proton translocation (for every two electrons transferred, four hydrogen ions are translocated across the cytoplasmic membrane), and thus conserves the redox energy in a proton gradient.</text>
</comment>
<dbReference type="SUPFAM" id="SSF54292">
    <property type="entry name" value="2Fe-2S ferredoxin-like"/>
    <property type="match status" value="1"/>
</dbReference>
<dbReference type="InterPro" id="IPR006963">
    <property type="entry name" value="Mopterin_OxRdtase_4Fe-4S_dom"/>
</dbReference>
<organism evidence="19 20">
    <name type="scientific">Desulfovibrio gilichinskyi</name>
    <dbReference type="NCBI Taxonomy" id="1519643"/>
    <lineage>
        <taxon>Bacteria</taxon>
        <taxon>Pseudomonadati</taxon>
        <taxon>Thermodesulfobacteriota</taxon>
        <taxon>Desulfovibrionia</taxon>
        <taxon>Desulfovibrionales</taxon>
        <taxon>Desulfovibrionaceae</taxon>
        <taxon>Desulfovibrio</taxon>
    </lineage>
</organism>
<dbReference type="EC" id="7.1.1.-" evidence="14"/>
<dbReference type="Pfam" id="PF04879">
    <property type="entry name" value="Molybdop_Fe4S4"/>
    <property type="match status" value="1"/>
</dbReference>
<dbReference type="PROSITE" id="PS00642">
    <property type="entry name" value="COMPLEX1_75K_2"/>
    <property type="match status" value="1"/>
</dbReference>
<keyword evidence="4 14" id="KW-0004">4Fe-4S</keyword>
<dbReference type="AlphaFoldDB" id="A0A1X7DDK5"/>
<dbReference type="Pfam" id="PF13510">
    <property type="entry name" value="Fer2_4"/>
    <property type="match status" value="1"/>
</dbReference>
<keyword evidence="11 14" id="KW-0520">NAD</keyword>
<keyword evidence="9 14" id="KW-0408">Iron</keyword>
<evidence type="ECO:0000259" key="16">
    <source>
        <dbReference type="PROSITE" id="PS51085"/>
    </source>
</evidence>
<dbReference type="InterPro" id="IPR000283">
    <property type="entry name" value="NADH_UbQ_OxRdtase_75kDa_su_CS"/>
</dbReference>
<dbReference type="Pfam" id="PF00384">
    <property type="entry name" value="Molybdopterin"/>
    <property type="match status" value="1"/>
</dbReference>
<dbReference type="Pfam" id="PF10588">
    <property type="entry name" value="NADH-G_4Fe-4S_3"/>
    <property type="match status" value="1"/>
</dbReference>
<dbReference type="InterPro" id="IPR006656">
    <property type="entry name" value="Mopterin_OxRdtase"/>
</dbReference>
<keyword evidence="5 14" id="KW-0001">2Fe-2S</keyword>
<evidence type="ECO:0000256" key="4">
    <source>
        <dbReference type="ARBA" id="ARBA00022485"/>
    </source>
</evidence>
<evidence type="ECO:0000259" key="18">
    <source>
        <dbReference type="PROSITE" id="PS51839"/>
    </source>
</evidence>
<sequence length="851" mass="93112">MPKLIIDGQEVEVEPGTKVIDAAERLGIMIPRFCYLKSLGAVGACRMCAVKFLKGNKKDLDMSCMVEARDGMIISTDHPDAVAFRAQVIEWLMLSHPHDCPVCDEGGHCLLQDMTVSGGHGRRNFRGLKRTYKNQYLGHLIEHEMNRCIHCYRCVRFYREYAGGTDFGTFGIAGRVTYQRFEPGSLESPFSGNLGEICPTGTLTDKPARYRARRWDLERKPSICAHCSLGCNTLPAVHYREVLRVENRYNENINGDFLCDRGRYGFEYASLTERPRQTRVKGTPTTPEHGAEETIKRIREILEQHGPQSVGIHVSSRCTLEDMLTAEELAANLKLSGPSFFMTEEERIACLEAASLLGTDISRSLRQVREADMVLILGSDPLHEGPMAALAVRQAARTGAIIGVLDPRPVNLLCETIHLPLTRHQLPAAIDALLDKAFPETEFQGEPSVFRQELRELASSETDKLTSLAEPLANIAAALASARRPVLICSADTMPTGWLSLVAGVTRLLRETGSENRMDAGMFCILPKANSMGAGILGAKNSTSLQNFLTPMDNAQPIKGLICIGDDPLTEFPAEQWIAECFGKLDLLVCMDCIDSATWKKADIAIPQSTLFETGGCLINNEGRLQRAMPVFAGGTPVTQTGKGSHPPRNTDAPLTGNGPQNAGHWLKLLMQKTDKSEHHSHAALRSAMDQATSAESFNMLPDVPVSPFPSLESLASFIEKNDGNKSGEILVTASTFGSDRLANEGPLGEKLLNAPVLWLHPDETARLGIEEGQTVLVPLSQGLASVKLQESMDMAHRTAVLSKTPESGWQNVGGLAAPFNIEHLWREQADEETKAAADIDPDNSCPNGRV</sequence>
<dbReference type="PROSITE" id="PS51085">
    <property type="entry name" value="2FE2S_FER_2"/>
    <property type="match status" value="1"/>
</dbReference>
<evidence type="ECO:0000256" key="13">
    <source>
        <dbReference type="ARBA" id="ARBA00047712"/>
    </source>
</evidence>
<accession>A0A1X7DDK5</accession>
<evidence type="ECO:0000256" key="11">
    <source>
        <dbReference type="ARBA" id="ARBA00023027"/>
    </source>
</evidence>
<evidence type="ECO:0000256" key="3">
    <source>
        <dbReference type="ARBA" id="ARBA00005404"/>
    </source>
</evidence>
<evidence type="ECO:0000256" key="14">
    <source>
        <dbReference type="RuleBase" id="RU003525"/>
    </source>
</evidence>
<dbReference type="FunFam" id="3.10.20.740:FF:000004">
    <property type="entry name" value="NADH-quinone oxidoreductase"/>
    <property type="match status" value="1"/>
</dbReference>
<dbReference type="SUPFAM" id="SSF54862">
    <property type="entry name" value="4Fe-4S ferredoxins"/>
    <property type="match status" value="1"/>
</dbReference>
<evidence type="ECO:0000256" key="1">
    <source>
        <dbReference type="ARBA" id="ARBA00001966"/>
    </source>
</evidence>
<evidence type="ECO:0000256" key="5">
    <source>
        <dbReference type="ARBA" id="ARBA00022714"/>
    </source>
</evidence>
<dbReference type="PROSITE" id="PS51669">
    <property type="entry name" value="4FE4S_MOW_BIS_MGD"/>
    <property type="match status" value="1"/>
</dbReference>
<evidence type="ECO:0000256" key="10">
    <source>
        <dbReference type="ARBA" id="ARBA00023014"/>
    </source>
</evidence>
<comment type="cofactor">
    <cofactor evidence="14">
        <name>[2Fe-2S] cluster</name>
        <dbReference type="ChEBI" id="CHEBI:190135"/>
    </cofactor>
    <text evidence="14">Binds 1 [2Fe-2S] cluster per subunit.</text>
</comment>
<feature type="region of interest" description="Disordered" evidence="15">
    <location>
        <begin position="636"/>
        <end position="656"/>
    </location>
</feature>
<dbReference type="GO" id="GO:0016020">
    <property type="term" value="C:membrane"/>
    <property type="evidence" value="ECO:0007669"/>
    <property type="project" value="UniProtKB-SubCell"/>
</dbReference>
<evidence type="ECO:0000313" key="20">
    <source>
        <dbReference type="Proteomes" id="UP000192906"/>
    </source>
</evidence>
<evidence type="ECO:0000256" key="15">
    <source>
        <dbReference type="SAM" id="MobiDB-lite"/>
    </source>
</evidence>
<dbReference type="SMART" id="SM00929">
    <property type="entry name" value="NADH-G_4Fe-4S_3"/>
    <property type="match status" value="1"/>
</dbReference>
<dbReference type="GO" id="GO:0051537">
    <property type="term" value="F:2 iron, 2 sulfur cluster binding"/>
    <property type="evidence" value="ECO:0007669"/>
    <property type="project" value="UniProtKB-UniRule"/>
</dbReference>
<feature type="domain" description="2Fe-2S ferredoxin-type" evidence="16">
    <location>
        <begin position="1"/>
        <end position="80"/>
    </location>
</feature>
<keyword evidence="20" id="KW-1185">Reference proteome</keyword>
<dbReference type="PROSITE" id="PS51839">
    <property type="entry name" value="4FE4S_HC3"/>
    <property type="match status" value="1"/>
</dbReference>
<reference evidence="20" key="1">
    <citation type="submission" date="2017-04" db="EMBL/GenBank/DDBJ databases">
        <authorList>
            <person name="Varghese N."/>
            <person name="Submissions S."/>
        </authorList>
    </citation>
    <scope>NUCLEOTIDE SEQUENCE [LARGE SCALE GENOMIC DNA]</scope>
    <source>
        <strain evidence="20">K3S</strain>
    </source>
</reference>
<keyword evidence="10 14" id="KW-0411">Iron-sulfur</keyword>
<dbReference type="EMBL" id="FWZU01000003">
    <property type="protein sequence ID" value="SMF13328.1"/>
    <property type="molecule type" value="Genomic_DNA"/>
</dbReference>
<evidence type="ECO:0000256" key="7">
    <source>
        <dbReference type="ARBA" id="ARBA00022723"/>
    </source>
</evidence>
<dbReference type="PANTHER" id="PTHR43105:SF10">
    <property type="entry name" value="NADH-QUINONE OXIDOREDUCTASE SUBUNIT G"/>
    <property type="match status" value="1"/>
</dbReference>
<evidence type="ECO:0000313" key="19">
    <source>
        <dbReference type="EMBL" id="SMF13328.1"/>
    </source>
</evidence>
<comment type="subcellular location">
    <subcellularLocation>
        <location evidence="2">Membrane</location>
    </subcellularLocation>
</comment>
<evidence type="ECO:0000256" key="12">
    <source>
        <dbReference type="ARBA" id="ARBA00023136"/>
    </source>
</evidence>
<keyword evidence="7 14" id="KW-0479">Metal-binding</keyword>
<feature type="region of interest" description="Disordered" evidence="15">
    <location>
        <begin position="831"/>
        <end position="851"/>
    </location>
</feature>
<dbReference type="NCBIfam" id="TIGR01973">
    <property type="entry name" value="NuoG"/>
    <property type="match status" value="1"/>
</dbReference>
<dbReference type="CDD" id="cd00207">
    <property type="entry name" value="fer2"/>
    <property type="match status" value="1"/>
</dbReference>
<dbReference type="InterPro" id="IPR050123">
    <property type="entry name" value="Prok_molybdopt-oxidoreductase"/>
</dbReference>
<evidence type="ECO:0000256" key="2">
    <source>
        <dbReference type="ARBA" id="ARBA00004370"/>
    </source>
</evidence>
<dbReference type="GO" id="GO:0042773">
    <property type="term" value="P:ATP synthesis coupled electron transport"/>
    <property type="evidence" value="ECO:0007669"/>
    <property type="project" value="InterPro"/>
</dbReference>